<feature type="coiled-coil region" evidence="1">
    <location>
        <begin position="92"/>
        <end position="154"/>
    </location>
</feature>
<dbReference type="RefSeq" id="WP_104229447.1">
    <property type="nucleotide sequence ID" value="NZ_PSNW01000002.1"/>
</dbReference>
<reference evidence="2 3" key="1">
    <citation type="submission" date="2018-02" db="EMBL/GenBank/DDBJ databases">
        <title>Genome sequencing of Solimonas sp. HR-BB.</title>
        <authorList>
            <person name="Lee Y."/>
            <person name="Jeon C.O."/>
        </authorList>
    </citation>
    <scope>NUCLEOTIDE SEQUENCE [LARGE SCALE GENOMIC DNA]</scope>
    <source>
        <strain evidence="2 3">HR-BB</strain>
    </source>
</reference>
<dbReference type="OrthoDB" id="5956787at2"/>
<comment type="caution">
    <text evidence="2">The sequence shown here is derived from an EMBL/GenBank/DDBJ whole genome shotgun (WGS) entry which is preliminary data.</text>
</comment>
<protein>
    <recommendedName>
        <fullName evidence="4">KfrA N-terminal DNA-binding domain-containing protein</fullName>
    </recommendedName>
</protein>
<proteinExistence type="predicted"/>
<evidence type="ECO:0000256" key="1">
    <source>
        <dbReference type="SAM" id="Coils"/>
    </source>
</evidence>
<keyword evidence="1" id="KW-0175">Coiled coil</keyword>
<keyword evidence="3" id="KW-1185">Reference proteome</keyword>
<dbReference type="AlphaFoldDB" id="A0A2S5TJT3"/>
<evidence type="ECO:0000313" key="2">
    <source>
        <dbReference type="EMBL" id="PPE75221.1"/>
    </source>
</evidence>
<evidence type="ECO:0008006" key="4">
    <source>
        <dbReference type="Google" id="ProtNLM"/>
    </source>
</evidence>
<sequence length="159" mass="17740">MGRTKREECDPAIEREFLEALLRLEAGSPTHPDLIARAKAHRLKINFSTVAKEAGRARGLIAVEDSQYVNARKQVLAKMRPATPETSSVNVIADLRKRVADLERQLAEADSVNATLMLRVHEGAAELQRAKEHVARLRAARDQLQARKDQKLIQFPGST</sequence>
<organism evidence="2 3">
    <name type="scientific">Solimonas fluminis</name>
    <dbReference type="NCBI Taxonomy" id="2086571"/>
    <lineage>
        <taxon>Bacteria</taxon>
        <taxon>Pseudomonadati</taxon>
        <taxon>Pseudomonadota</taxon>
        <taxon>Gammaproteobacteria</taxon>
        <taxon>Nevskiales</taxon>
        <taxon>Nevskiaceae</taxon>
        <taxon>Solimonas</taxon>
    </lineage>
</organism>
<name>A0A2S5TJT3_9GAMM</name>
<gene>
    <name evidence="2" type="ORF">C3942_05985</name>
</gene>
<dbReference type="Proteomes" id="UP000238220">
    <property type="component" value="Unassembled WGS sequence"/>
</dbReference>
<dbReference type="EMBL" id="PSNW01000002">
    <property type="protein sequence ID" value="PPE75221.1"/>
    <property type="molecule type" value="Genomic_DNA"/>
</dbReference>
<accession>A0A2S5TJT3</accession>
<evidence type="ECO:0000313" key="3">
    <source>
        <dbReference type="Proteomes" id="UP000238220"/>
    </source>
</evidence>